<proteinExistence type="predicted"/>
<dbReference type="Proteomes" id="UP000540989">
    <property type="component" value="Unassembled WGS sequence"/>
</dbReference>
<keyword evidence="3" id="KW-0687">Ribonucleoprotein</keyword>
<dbReference type="EMBL" id="JACHIP010000007">
    <property type="protein sequence ID" value="MBB5059750.1"/>
    <property type="molecule type" value="Genomic_DNA"/>
</dbReference>
<feature type="compositionally biased region" description="Polar residues" evidence="1">
    <location>
        <begin position="193"/>
        <end position="207"/>
    </location>
</feature>
<evidence type="ECO:0000313" key="3">
    <source>
        <dbReference type="EMBL" id="MBB5059750.1"/>
    </source>
</evidence>
<protein>
    <submittedName>
        <fullName evidence="3">Ribosomal protein L32</fullName>
    </submittedName>
</protein>
<gene>
    <name evidence="3" type="ORF">HDF16_004479</name>
</gene>
<comment type="caution">
    <text evidence="3">The sequence shown here is derived from an EMBL/GenBank/DDBJ whole genome shotgun (WGS) entry which is preliminary data.</text>
</comment>
<keyword evidence="3" id="KW-0689">Ribosomal protein</keyword>
<name>A0A7W8E6Z5_9BACT</name>
<evidence type="ECO:0000259" key="2">
    <source>
        <dbReference type="Pfam" id="PF12773"/>
    </source>
</evidence>
<reference evidence="3 4" key="1">
    <citation type="submission" date="2020-08" db="EMBL/GenBank/DDBJ databases">
        <title>Genomic Encyclopedia of Type Strains, Phase IV (KMG-V): Genome sequencing to study the core and pangenomes of soil and plant-associated prokaryotes.</title>
        <authorList>
            <person name="Whitman W."/>
        </authorList>
    </citation>
    <scope>NUCLEOTIDE SEQUENCE [LARGE SCALE GENOMIC DNA]</scope>
    <source>
        <strain evidence="3 4">M8UP14</strain>
    </source>
</reference>
<dbReference type="GO" id="GO:0005840">
    <property type="term" value="C:ribosome"/>
    <property type="evidence" value="ECO:0007669"/>
    <property type="project" value="UniProtKB-KW"/>
</dbReference>
<feature type="domain" description="DZANK-type" evidence="2">
    <location>
        <begin position="219"/>
        <end position="265"/>
    </location>
</feature>
<evidence type="ECO:0000313" key="4">
    <source>
        <dbReference type="Proteomes" id="UP000540989"/>
    </source>
</evidence>
<accession>A0A7W8E6Z5</accession>
<organism evidence="3 4">
    <name type="scientific">Granulicella aggregans</name>
    <dbReference type="NCBI Taxonomy" id="474949"/>
    <lineage>
        <taxon>Bacteria</taxon>
        <taxon>Pseudomonadati</taxon>
        <taxon>Acidobacteriota</taxon>
        <taxon>Terriglobia</taxon>
        <taxon>Terriglobales</taxon>
        <taxon>Acidobacteriaceae</taxon>
        <taxon>Granulicella</taxon>
    </lineage>
</organism>
<evidence type="ECO:0000256" key="1">
    <source>
        <dbReference type="SAM" id="MobiDB-lite"/>
    </source>
</evidence>
<sequence length="269" mass="28396">MAMIEFVRNYSDHSTDRGYQFEFRCDHCGNGYMSSYEASLIGTAGGLLQAAGSIFGGFLGSAGNSSYEIQRAIGGPAHDRALQQAVTEVKEKFHRCQRCGEWVCAEVCWNTQASQCTGCTPKYEQEAISLRTQAQITATREQMYEKARGTDYVSGVDMSADAQIRFNPPAPSPQLPVQSAAQAMPSAPASDQWTSQEATPVPTQTPWSTVPASAAVAHCTSCGEALSGGKFCPGCGAPTAPPVPRACAACGHVSGPTAKFCEDCGGKLA</sequence>
<feature type="region of interest" description="Disordered" evidence="1">
    <location>
        <begin position="167"/>
        <end position="207"/>
    </location>
</feature>
<keyword evidence="4" id="KW-1185">Reference proteome</keyword>
<dbReference type="Pfam" id="PF12773">
    <property type="entry name" value="DZR"/>
    <property type="match status" value="1"/>
</dbReference>
<feature type="compositionally biased region" description="Low complexity" evidence="1">
    <location>
        <begin position="176"/>
        <end position="192"/>
    </location>
</feature>
<dbReference type="AlphaFoldDB" id="A0A7W8E6Z5"/>
<dbReference type="InterPro" id="IPR025874">
    <property type="entry name" value="DZR"/>
</dbReference>